<comment type="caution">
    <text evidence="3">The sequence shown here is derived from an EMBL/GenBank/DDBJ whole genome shotgun (WGS) entry which is preliminary data.</text>
</comment>
<feature type="compositionally biased region" description="Acidic residues" evidence="1">
    <location>
        <begin position="98"/>
        <end position="109"/>
    </location>
</feature>
<proteinExistence type="predicted"/>
<feature type="region of interest" description="Disordered" evidence="1">
    <location>
        <begin position="22"/>
        <end position="323"/>
    </location>
</feature>
<keyword evidence="2" id="KW-0732">Signal</keyword>
<feature type="chain" id="PRO_5045280686" evidence="2">
    <location>
        <begin position="21"/>
        <end position="323"/>
    </location>
</feature>
<organism evidence="3 4">
    <name type="scientific">Neofusicoccum ribis</name>
    <dbReference type="NCBI Taxonomy" id="45134"/>
    <lineage>
        <taxon>Eukaryota</taxon>
        <taxon>Fungi</taxon>
        <taxon>Dikarya</taxon>
        <taxon>Ascomycota</taxon>
        <taxon>Pezizomycotina</taxon>
        <taxon>Dothideomycetes</taxon>
        <taxon>Dothideomycetes incertae sedis</taxon>
        <taxon>Botryosphaeriales</taxon>
        <taxon>Botryosphaeriaceae</taxon>
        <taxon>Neofusicoccum</taxon>
    </lineage>
</organism>
<feature type="signal peptide" evidence="2">
    <location>
        <begin position="1"/>
        <end position="20"/>
    </location>
</feature>
<feature type="compositionally biased region" description="Gly residues" evidence="1">
    <location>
        <begin position="273"/>
        <end position="308"/>
    </location>
</feature>
<keyword evidence="4" id="KW-1185">Reference proteome</keyword>
<reference evidence="3 4" key="1">
    <citation type="submission" date="2024-02" db="EMBL/GenBank/DDBJ databases">
        <title>De novo assembly and annotation of 12 fungi associated with fruit tree decline syndrome in Ontario, Canada.</title>
        <authorList>
            <person name="Sulman M."/>
            <person name="Ellouze W."/>
            <person name="Ilyukhin E."/>
        </authorList>
    </citation>
    <scope>NUCLEOTIDE SEQUENCE [LARGE SCALE GENOMIC DNA]</scope>
    <source>
        <strain evidence="3 4">M1-105</strain>
    </source>
</reference>
<gene>
    <name evidence="3" type="ORF">SLS56_006099</name>
</gene>
<evidence type="ECO:0000313" key="4">
    <source>
        <dbReference type="Proteomes" id="UP001521116"/>
    </source>
</evidence>
<sequence>MRFTTTTNILLATALVQGAALPPGGDQRFPQPGSNGLTNAPGGFRPGGNNDDFGLSSFGQGGRGGGRGGGFDDFDDDDMFDDRKIRVRNSLKQRLDHDDDDDDFDDDDTPAERARERQDDLRDAQEDRLERERERQGRPPIKRAIRVCGSLKKRDNDDDEDDSPAERAREREDDARERAEDRLDDLRDAQDDHLERQRERQWRQGQGRRQGGRGAPVRKRFDVSDALGNAGDGAEDAFQDGLREVGGLFGGRKTRRGDDGVDNFDDDVDDFQRGGGAGRFGAPQGLGQGRGFGPQGFGQGGHRQGGRGGFDDFDDQFDDRKKN</sequence>
<feature type="compositionally biased region" description="Basic and acidic residues" evidence="1">
    <location>
        <begin position="164"/>
        <end position="202"/>
    </location>
</feature>
<protein>
    <submittedName>
        <fullName evidence="3">Uncharacterized protein</fullName>
    </submittedName>
</protein>
<feature type="compositionally biased region" description="Gly residues" evidence="1">
    <location>
        <begin position="59"/>
        <end position="71"/>
    </location>
</feature>
<evidence type="ECO:0000256" key="2">
    <source>
        <dbReference type="SAM" id="SignalP"/>
    </source>
</evidence>
<evidence type="ECO:0000313" key="3">
    <source>
        <dbReference type="EMBL" id="KAL1628058.1"/>
    </source>
</evidence>
<accession>A0ABR3SRU0</accession>
<feature type="compositionally biased region" description="Acidic residues" evidence="1">
    <location>
        <begin position="260"/>
        <end position="269"/>
    </location>
</feature>
<evidence type="ECO:0000256" key="1">
    <source>
        <dbReference type="SAM" id="MobiDB-lite"/>
    </source>
</evidence>
<dbReference type="Proteomes" id="UP001521116">
    <property type="component" value="Unassembled WGS sequence"/>
</dbReference>
<dbReference type="EMBL" id="JAJVDC020000066">
    <property type="protein sequence ID" value="KAL1628058.1"/>
    <property type="molecule type" value="Genomic_DNA"/>
</dbReference>
<name>A0ABR3SRU0_9PEZI</name>
<feature type="compositionally biased region" description="Basic and acidic residues" evidence="1">
    <location>
        <begin position="110"/>
        <end position="137"/>
    </location>
</feature>